<protein>
    <submittedName>
        <fullName evidence="2">Flavodoxin</fullName>
    </submittedName>
</protein>
<organism evidence="2 3">
    <name type="scientific">Paratissierella segnis</name>
    <dbReference type="NCBI Taxonomy" id="2763679"/>
    <lineage>
        <taxon>Bacteria</taxon>
        <taxon>Bacillati</taxon>
        <taxon>Bacillota</taxon>
        <taxon>Tissierellia</taxon>
        <taxon>Tissierellales</taxon>
        <taxon>Tissierellaceae</taxon>
        <taxon>Paratissierella</taxon>
    </lineage>
</organism>
<dbReference type="Pfam" id="PF12641">
    <property type="entry name" value="Flavodoxin_3"/>
    <property type="match status" value="1"/>
</dbReference>
<name>A0A926IFX4_9FIRM</name>
<reference evidence="2" key="1">
    <citation type="submission" date="2020-08" db="EMBL/GenBank/DDBJ databases">
        <title>Genome public.</title>
        <authorList>
            <person name="Liu C."/>
            <person name="Sun Q."/>
        </authorList>
    </citation>
    <scope>NUCLEOTIDE SEQUENCE</scope>
    <source>
        <strain evidence="2">BX21</strain>
    </source>
</reference>
<dbReference type="Gene3D" id="3.40.50.360">
    <property type="match status" value="1"/>
</dbReference>
<feature type="domain" description="Flavodoxin-like" evidence="1">
    <location>
        <begin position="5"/>
        <end position="110"/>
    </location>
</feature>
<sequence>MNTAIRYYSKTGNTKKLADAISEVTGAEAQTVDVPLNDEVDILFLGSSVYAAGVDEKVKKFIQSLNSRKVKKVINFSTAAILTSTYSQVSKLLSEKNILADSREFHCRGSFKVMHKNRPNGEDISELKSFVKEVMKSE</sequence>
<evidence type="ECO:0000313" key="3">
    <source>
        <dbReference type="Proteomes" id="UP000601171"/>
    </source>
</evidence>
<gene>
    <name evidence="2" type="ORF">H8707_12180</name>
</gene>
<dbReference type="GO" id="GO:0010181">
    <property type="term" value="F:FMN binding"/>
    <property type="evidence" value="ECO:0007669"/>
    <property type="project" value="InterPro"/>
</dbReference>
<dbReference type="SUPFAM" id="SSF52218">
    <property type="entry name" value="Flavoproteins"/>
    <property type="match status" value="1"/>
</dbReference>
<dbReference type="RefSeq" id="WP_262430432.1">
    <property type="nucleotide sequence ID" value="NZ_JACRTG010000029.1"/>
</dbReference>
<comment type="caution">
    <text evidence="2">The sequence shown here is derived from an EMBL/GenBank/DDBJ whole genome shotgun (WGS) entry which is preliminary data.</text>
</comment>
<evidence type="ECO:0000313" key="2">
    <source>
        <dbReference type="EMBL" id="MBC8588972.1"/>
    </source>
</evidence>
<proteinExistence type="predicted"/>
<dbReference type="EMBL" id="JACRTG010000029">
    <property type="protein sequence ID" value="MBC8588972.1"/>
    <property type="molecule type" value="Genomic_DNA"/>
</dbReference>
<dbReference type="InterPro" id="IPR029039">
    <property type="entry name" value="Flavoprotein-like_sf"/>
</dbReference>
<dbReference type="AlphaFoldDB" id="A0A926IFX4"/>
<dbReference type="Proteomes" id="UP000601171">
    <property type="component" value="Unassembled WGS sequence"/>
</dbReference>
<keyword evidence="3" id="KW-1185">Reference proteome</keyword>
<evidence type="ECO:0000259" key="1">
    <source>
        <dbReference type="Pfam" id="PF12641"/>
    </source>
</evidence>
<dbReference type="InterPro" id="IPR008254">
    <property type="entry name" value="Flavodoxin/NO_synth"/>
</dbReference>
<dbReference type="GO" id="GO:0016651">
    <property type="term" value="F:oxidoreductase activity, acting on NAD(P)H"/>
    <property type="evidence" value="ECO:0007669"/>
    <property type="project" value="UniProtKB-ARBA"/>
</dbReference>
<accession>A0A926IFX4</accession>